<evidence type="ECO:0000256" key="12">
    <source>
        <dbReference type="ARBA" id="ARBA00023315"/>
    </source>
</evidence>
<evidence type="ECO:0000256" key="5">
    <source>
        <dbReference type="ARBA" id="ARBA00022695"/>
    </source>
</evidence>
<feature type="binding site" evidence="17">
    <location>
        <position position="423"/>
    </location>
    <ligand>
        <name>acetyl-CoA</name>
        <dbReference type="ChEBI" id="CHEBI:57288"/>
    </ligand>
</feature>
<comment type="caution">
    <text evidence="17">Lacks conserved residue(s) required for the propagation of feature annotation.</text>
</comment>
<evidence type="ECO:0000256" key="3">
    <source>
        <dbReference type="ARBA" id="ARBA00022490"/>
    </source>
</evidence>
<evidence type="ECO:0000256" key="14">
    <source>
        <dbReference type="ARBA" id="ARBA00048247"/>
    </source>
</evidence>
<keyword evidence="9 17" id="KW-0133">Cell shape</keyword>
<evidence type="ECO:0000256" key="2">
    <source>
        <dbReference type="ARBA" id="ARBA00007947"/>
    </source>
</evidence>
<dbReference type="UniPathway" id="UPA00113">
    <property type="reaction ID" value="UER00532"/>
</dbReference>
<dbReference type="GO" id="GO:0003977">
    <property type="term" value="F:UDP-N-acetylglucosamine diphosphorylase activity"/>
    <property type="evidence" value="ECO:0007669"/>
    <property type="project" value="UniProtKB-UniRule"/>
</dbReference>
<dbReference type="GO" id="GO:0006048">
    <property type="term" value="P:UDP-N-acetylglucosamine biosynthetic process"/>
    <property type="evidence" value="ECO:0007669"/>
    <property type="project" value="UniProtKB-UniPathway"/>
</dbReference>
<feature type="domain" description="MobA-like NTP transferase" evidence="18">
    <location>
        <begin position="8"/>
        <end position="132"/>
    </location>
</feature>
<dbReference type="EC" id="2.3.1.157" evidence="17"/>
<feature type="region of interest" description="Pyrophosphorylase" evidence="17">
    <location>
        <begin position="1"/>
        <end position="230"/>
    </location>
</feature>
<comment type="catalytic activity">
    <reaction evidence="15 17">
        <text>N-acetyl-alpha-D-glucosamine 1-phosphate + UTP + H(+) = UDP-N-acetyl-alpha-D-glucosamine + diphosphate</text>
        <dbReference type="Rhea" id="RHEA:13509"/>
        <dbReference type="ChEBI" id="CHEBI:15378"/>
        <dbReference type="ChEBI" id="CHEBI:33019"/>
        <dbReference type="ChEBI" id="CHEBI:46398"/>
        <dbReference type="ChEBI" id="CHEBI:57705"/>
        <dbReference type="ChEBI" id="CHEBI:57776"/>
        <dbReference type="EC" id="2.7.7.23"/>
    </reaction>
</comment>
<feature type="binding site" evidence="17">
    <location>
        <position position="155"/>
    </location>
    <ligand>
        <name>UDP-N-acetyl-alpha-D-glucosamine</name>
        <dbReference type="ChEBI" id="CHEBI:57705"/>
    </ligand>
</feature>
<dbReference type="UniPathway" id="UPA00973"/>
<feature type="binding site" evidence="17">
    <location>
        <position position="380"/>
    </location>
    <ligand>
        <name>acetyl-CoA</name>
        <dbReference type="ChEBI" id="CHEBI:57288"/>
    </ligand>
</feature>
<comment type="similarity">
    <text evidence="1 17">In the C-terminal section; belongs to the transferase hexapeptide repeat family.</text>
</comment>
<feature type="region of interest" description="N-acetyltransferase" evidence="17">
    <location>
        <begin position="252"/>
        <end position="457"/>
    </location>
</feature>
<keyword evidence="11 17" id="KW-0511">Multifunctional enzyme</keyword>
<dbReference type="InterPro" id="IPR029044">
    <property type="entry name" value="Nucleotide-diphossugar_trans"/>
</dbReference>
<dbReference type="GO" id="GO:0008360">
    <property type="term" value="P:regulation of cell shape"/>
    <property type="evidence" value="ECO:0007669"/>
    <property type="project" value="UniProtKB-KW"/>
</dbReference>
<keyword evidence="7 17" id="KW-0677">Repeat</keyword>
<dbReference type="GO" id="GO:0016020">
    <property type="term" value="C:membrane"/>
    <property type="evidence" value="ECO:0007669"/>
    <property type="project" value="GOC"/>
</dbReference>
<dbReference type="EC" id="2.7.7.23" evidence="17"/>
<feature type="binding site" evidence="17">
    <location>
        <position position="228"/>
    </location>
    <ligand>
        <name>Mg(2+)</name>
        <dbReference type="ChEBI" id="CHEBI:18420"/>
    </ligand>
</feature>
<dbReference type="InterPro" id="IPR025877">
    <property type="entry name" value="MobA-like_NTP_Trfase"/>
</dbReference>
<comment type="function">
    <text evidence="16 17">Catalyzes the last two sequential reactions in the de novo biosynthetic pathway for UDP-N-acetylglucosamine (UDP-GlcNAc). The C-terminal domain catalyzes the transfer of acetyl group from acetyl coenzyme A to glucosamine-1-phosphate (GlcN-1-P) to produce N-acetylglucosamine-1-phosphate (GlcNAc-1-P), which is converted into UDP-GlcNAc by the transfer of uridine 5-monophosphate (from uridine 5-triphosphate), a reaction catalyzed by the N-terminal domain.</text>
</comment>
<dbReference type="SUPFAM" id="SSF53448">
    <property type="entry name" value="Nucleotide-diphospho-sugar transferases"/>
    <property type="match status" value="1"/>
</dbReference>
<keyword evidence="8 17" id="KW-0460">Magnesium</keyword>
<feature type="active site" description="Proton acceptor" evidence="17">
    <location>
        <position position="363"/>
    </location>
</feature>
<evidence type="ECO:0000256" key="8">
    <source>
        <dbReference type="ARBA" id="ARBA00022842"/>
    </source>
</evidence>
<keyword evidence="13 17" id="KW-0961">Cell wall biogenesis/degradation</keyword>
<dbReference type="NCBIfam" id="TIGR01173">
    <property type="entry name" value="glmU"/>
    <property type="match status" value="1"/>
</dbReference>
<dbReference type="CDD" id="cd03353">
    <property type="entry name" value="LbH_GlmU_C"/>
    <property type="match status" value="1"/>
</dbReference>
<comment type="subunit">
    <text evidence="17">Homotrimer.</text>
</comment>
<evidence type="ECO:0000256" key="16">
    <source>
        <dbReference type="ARBA" id="ARBA00049628"/>
    </source>
</evidence>
<gene>
    <name evidence="17 19" type="primary">glmU</name>
    <name evidence="19" type="ORF">ENU96_08475</name>
</gene>
<keyword evidence="5 17" id="KW-0548">Nucleotidyltransferase</keyword>
<dbReference type="GO" id="GO:0000287">
    <property type="term" value="F:magnesium ion binding"/>
    <property type="evidence" value="ECO:0007669"/>
    <property type="project" value="UniProtKB-UniRule"/>
</dbReference>
<evidence type="ECO:0000256" key="9">
    <source>
        <dbReference type="ARBA" id="ARBA00022960"/>
    </source>
</evidence>
<feature type="region of interest" description="Linker" evidence="17">
    <location>
        <begin position="231"/>
        <end position="251"/>
    </location>
</feature>
<comment type="caution">
    <text evidence="19">The sequence shown here is derived from an EMBL/GenBank/DDBJ whole genome shotgun (WGS) entry which is preliminary data.</text>
</comment>
<dbReference type="EMBL" id="DTEN01000339">
    <property type="protein sequence ID" value="HGI75694.1"/>
    <property type="molecule type" value="Genomic_DNA"/>
</dbReference>
<organism evidence="19">
    <name type="scientific">Candidatus Caldatribacterium californiense</name>
    <dbReference type="NCBI Taxonomy" id="1454726"/>
    <lineage>
        <taxon>Bacteria</taxon>
        <taxon>Pseudomonadati</taxon>
        <taxon>Atribacterota</taxon>
        <taxon>Atribacteria</taxon>
        <taxon>Atribacterales</taxon>
        <taxon>Candidatus Caldatribacteriaceae</taxon>
        <taxon>Candidatus Caldatribacterium</taxon>
    </lineage>
</organism>
<keyword evidence="3 17" id="KW-0963">Cytoplasm</keyword>
<feature type="binding site" evidence="17">
    <location>
        <begin position="10"/>
        <end position="13"/>
    </location>
    <ligand>
        <name>UDP-N-acetyl-alpha-D-glucosamine</name>
        <dbReference type="ChEBI" id="CHEBI:57705"/>
    </ligand>
</feature>
<feature type="binding site" evidence="17">
    <location>
        <position position="75"/>
    </location>
    <ligand>
        <name>UDP-N-acetyl-alpha-D-glucosamine</name>
        <dbReference type="ChEBI" id="CHEBI:57705"/>
    </ligand>
</feature>
<dbReference type="HAMAP" id="MF_01631">
    <property type="entry name" value="GlmU"/>
    <property type="match status" value="1"/>
</dbReference>
<dbReference type="Gene3D" id="3.90.550.10">
    <property type="entry name" value="Spore Coat Polysaccharide Biosynthesis Protein SpsA, Chain A"/>
    <property type="match status" value="1"/>
</dbReference>
<keyword evidence="10 17" id="KW-0573">Peptidoglycan synthesis</keyword>
<dbReference type="GO" id="GO:0000902">
    <property type="term" value="P:cell morphogenesis"/>
    <property type="evidence" value="ECO:0007669"/>
    <property type="project" value="UniProtKB-UniRule"/>
</dbReference>
<comment type="similarity">
    <text evidence="2 17">In the N-terminal section; belongs to the N-acetylglucosamine-1-phosphate uridyltransferase family.</text>
</comment>
<evidence type="ECO:0000256" key="11">
    <source>
        <dbReference type="ARBA" id="ARBA00023268"/>
    </source>
</evidence>
<feature type="binding site" evidence="17">
    <location>
        <position position="366"/>
    </location>
    <ligand>
        <name>UDP-N-acetyl-alpha-D-glucosamine</name>
        <dbReference type="ChEBI" id="CHEBI:57705"/>
    </ligand>
</feature>
<feature type="binding site" evidence="17">
    <location>
        <position position="170"/>
    </location>
    <ligand>
        <name>UDP-N-acetyl-alpha-D-glucosamine</name>
        <dbReference type="ChEBI" id="CHEBI:57705"/>
    </ligand>
</feature>
<feature type="binding site" evidence="17">
    <location>
        <position position="333"/>
    </location>
    <ligand>
        <name>UDP-N-acetyl-alpha-D-glucosamine</name>
        <dbReference type="ChEBI" id="CHEBI:57705"/>
    </ligand>
</feature>
<dbReference type="PANTHER" id="PTHR43584:SF3">
    <property type="entry name" value="BIFUNCTIONAL PROTEIN GLMU"/>
    <property type="match status" value="1"/>
</dbReference>
<evidence type="ECO:0000256" key="13">
    <source>
        <dbReference type="ARBA" id="ARBA00023316"/>
    </source>
</evidence>
<dbReference type="SUPFAM" id="SSF51161">
    <property type="entry name" value="Trimeric LpxA-like enzymes"/>
    <property type="match status" value="1"/>
</dbReference>
<feature type="binding site" evidence="17">
    <location>
        <position position="405"/>
    </location>
    <ligand>
        <name>acetyl-CoA</name>
        <dbReference type="ChEBI" id="CHEBI:57288"/>
    </ligand>
</feature>
<comment type="pathway">
    <text evidence="17">Nucleotide-sugar biosynthesis; UDP-N-acetyl-alpha-D-glucosamine biosynthesis; UDP-N-acetyl-alpha-D-glucosamine from N-acetyl-alpha-D-glucosamine 1-phosphate: step 1/1.</text>
</comment>
<keyword evidence="12 17" id="KW-0012">Acyltransferase</keyword>
<dbReference type="PANTHER" id="PTHR43584">
    <property type="entry name" value="NUCLEOTIDYL TRANSFERASE"/>
    <property type="match status" value="1"/>
</dbReference>
<feature type="binding site" evidence="17">
    <location>
        <position position="440"/>
    </location>
    <ligand>
        <name>acetyl-CoA</name>
        <dbReference type="ChEBI" id="CHEBI:57288"/>
    </ligand>
</feature>
<evidence type="ECO:0000313" key="19">
    <source>
        <dbReference type="EMBL" id="HGI75694.1"/>
    </source>
</evidence>
<dbReference type="InterPro" id="IPR038009">
    <property type="entry name" value="GlmU_C_LbH"/>
</dbReference>
<feature type="binding site" evidence="17">
    <location>
        <position position="24"/>
    </location>
    <ligand>
        <name>UDP-N-acetyl-alpha-D-glucosamine</name>
        <dbReference type="ChEBI" id="CHEBI:57705"/>
    </ligand>
</feature>
<dbReference type="InterPro" id="IPR050065">
    <property type="entry name" value="GlmU-like"/>
</dbReference>
<evidence type="ECO:0000256" key="6">
    <source>
        <dbReference type="ARBA" id="ARBA00022723"/>
    </source>
</evidence>
<feature type="binding site" evidence="17">
    <location>
        <position position="228"/>
    </location>
    <ligand>
        <name>UDP-N-acetyl-alpha-D-glucosamine</name>
        <dbReference type="ChEBI" id="CHEBI:57705"/>
    </ligand>
</feature>
<protein>
    <recommendedName>
        <fullName evidence="17">Bifunctional protein GlmU</fullName>
    </recommendedName>
    <domain>
        <recommendedName>
            <fullName evidence="17">UDP-N-acetylglucosamine pyrophosphorylase</fullName>
            <ecNumber evidence="17">2.7.7.23</ecNumber>
        </recommendedName>
        <alternativeName>
            <fullName evidence="17">N-acetylglucosamine-1-phosphate uridyltransferase</fullName>
        </alternativeName>
    </domain>
    <domain>
        <recommendedName>
            <fullName evidence="17">Glucosamine-1-phosphate N-acetyltransferase</fullName>
            <ecNumber evidence="17">2.3.1.157</ecNumber>
        </recommendedName>
    </domain>
</protein>
<keyword evidence="6 17" id="KW-0479">Metal-binding</keyword>
<dbReference type="Gene3D" id="2.160.10.10">
    <property type="entry name" value="Hexapeptide repeat proteins"/>
    <property type="match status" value="1"/>
</dbReference>
<evidence type="ECO:0000256" key="17">
    <source>
        <dbReference type="HAMAP-Rule" id="MF_01631"/>
    </source>
</evidence>
<feature type="binding site" evidence="17">
    <location>
        <begin position="80"/>
        <end position="81"/>
    </location>
    <ligand>
        <name>UDP-N-acetyl-alpha-D-glucosamine</name>
        <dbReference type="ChEBI" id="CHEBI:57705"/>
    </ligand>
</feature>
<evidence type="ECO:0000259" key="18">
    <source>
        <dbReference type="Pfam" id="PF12804"/>
    </source>
</evidence>
<name>A0A7V4DHD6_9BACT</name>
<comment type="cofactor">
    <cofactor evidence="17">
        <name>Mg(2+)</name>
        <dbReference type="ChEBI" id="CHEBI:18420"/>
    </cofactor>
    <text evidence="17">Binds 1 Mg(2+) ion per subunit.</text>
</comment>
<comment type="subcellular location">
    <subcellularLocation>
        <location evidence="17">Cytoplasm</location>
    </subcellularLocation>
</comment>
<evidence type="ECO:0000256" key="15">
    <source>
        <dbReference type="ARBA" id="ARBA00048493"/>
    </source>
</evidence>
<feature type="binding site" evidence="17">
    <location>
        <position position="351"/>
    </location>
    <ligand>
        <name>UDP-N-acetyl-alpha-D-glucosamine</name>
        <dbReference type="ChEBI" id="CHEBI:57705"/>
    </ligand>
</feature>
<dbReference type="GO" id="GO:0005737">
    <property type="term" value="C:cytoplasm"/>
    <property type="evidence" value="ECO:0007669"/>
    <property type="project" value="UniProtKB-SubCell"/>
</dbReference>
<comment type="pathway">
    <text evidence="17">Nucleotide-sugar biosynthesis; UDP-N-acetyl-alpha-D-glucosamine biosynthesis; N-acetyl-alpha-D-glucosamine 1-phosphate from alpha-D-glucosamine 6-phosphate (route II): step 2/2.</text>
</comment>
<comment type="catalytic activity">
    <reaction evidence="14 17">
        <text>alpha-D-glucosamine 1-phosphate + acetyl-CoA = N-acetyl-alpha-D-glucosamine 1-phosphate + CoA + H(+)</text>
        <dbReference type="Rhea" id="RHEA:13725"/>
        <dbReference type="ChEBI" id="CHEBI:15378"/>
        <dbReference type="ChEBI" id="CHEBI:57287"/>
        <dbReference type="ChEBI" id="CHEBI:57288"/>
        <dbReference type="ChEBI" id="CHEBI:57776"/>
        <dbReference type="ChEBI" id="CHEBI:58516"/>
        <dbReference type="EC" id="2.3.1.157"/>
    </reaction>
</comment>
<dbReference type="GO" id="GO:0009252">
    <property type="term" value="P:peptidoglycan biosynthetic process"/>
    <property type="evidence" value="ECO:0007669"/>
    <property type="project" value="UniProtKB-UniRule"/>
</dbReference>
<keyword evidence="4 17" id="KW-0808">Transferase</keyword>
<dbReference type="InterPro" id="IPR011004">
    <property type="entry name" value="Trimer_LpxA-like_sf"/>
</dbReference>
<dbReference type="AlphaFoldDB" id="A0A7V4DHD6"/>
<feature type="binding site" evidence="17">
    <location>
        <position position="142"/>
    </location>
    <ligand>
        <name>UDP-N-acetyl-alpha-D-glucosamine</name>
        <dbReference type="ChEBI" id="CHEBI:57705"/>
    </ligand>
</feature>
<evidence type="ECO:0000256" key="4">
    <source>
        <dbReference type="ARBA" id="ARBA00022679"/>
    </source>
</evidence>
<dbReference type="Pfam" id="PF12804">
    <property type="entry name" value="NTP_transf_3"/>
    <property type="match status" value="1"/>
</dbReference>
<sequence>MVRTWALVVLAAGLGKRMRSPVPKIFFPALGKPLVGYLIDEASALEFGARFLVVAPAFLEKARELFGDRVTIVPQAQPLGTGDAAKAILPYLREDTAFLLIVYADMPLLSRGTLEGLCGFLEQGAYDLVFATSCAPDPSGFGRVVREGGGVRIVEEKDCSPEECRLCEVNVGVFALRREAALALLPLLNNENAQKEFYLTDLVALAQRRGFRVAPCVLPWSEEFTNVNTPRDFARVLGVLRERKLEDLFSRGVKILDPQTTYIDWDVEVGEDVWIYPGVLIEGKSVIASCARIGPYARIVESVIGERSRVEYSVVEHSRLAEDVTVGPFAHLRPGTELARGVRIGNFVEVKNSFLGEGTRALHLSYLGDATIGKTVNIGAGTITCNFDGKKKNPTFIEDEVFIGSNNSLVAPVRIGRGAYTAAGSTITQDVPPYALGVGRAKQVNIEGWAKRKRGDE</sequence>
<feature type="binding site" evidence="17">
    <location>
        <position position="105"/>
    </location>
    <ligand>
        <name>Mg(2+)</name>
        <dbReference type="ChEBI" id="CHEBI:18420"/>
    </ligand>
</feature>
<dbReference type="GO" id="GO:0019134">
    <property type="term" value="F:glucosamine-1-phosphate N-acetyltransferase activity"/>
    <property type="evidence" value="ECO:0007669"/>
    <property type="project" value="UniProtKB-UniRule"/>
</dbReference>
<dbReference type="GO" id="GO:0009245">
    <property type="term" value="P:lipid A biosynthetic process"/>
    <property type="evidence" value="ECO:0007669"/>
    <property type="project" value="UniProtKB-UniRule"/>
</dbReference>
<dbReference type="InterPro" id="IPR005882">
    <property type="entry name" value="Bifunctional_GlmU"/>
</dbReference>
<evidence type="ECO:0000256" key="7">
    <source>
        <dbReference type="ARBA" id="ARBA00022737"/>
    </source>
</evidence>
<feature type="binding site" evidence="17">
    <location>
        <position position="377"/>
    </location>
    <ligand>
        <name>UDP-N-acetyl-alpha-D-glucosamine</name>
        <dbReference type="ChEBI" id="CHEBI:57705"/>
    </ligand>
</feature>
<comment type="pathway">
    <text evidence="17">Bacterial outer membrane biogenesis; LPS lipid A biosynthesis.</text>
</comment>
<reference evidence="19" key="1">
    <citation type="journal article" date="2020" name="mSystems">
        <title>Genome- and Community-Level Interaction Insights into Carbon Utilization and Element Cycling Functions of Hydrothermarchaeota in Hydrothermal Sediment.</title>
        <authorList>
            <person name="Zhou Z."/>
            <person name="Liu Y."/>
            <person name="Xu W."/>
            <person name="Pan J."/>
            <person name="Luo Z.H."/>
            <person name="Li M."/>
        </authorList>
    </citation>
    <scope>NUCLEOTIDE SEQUENCE [LARGE SCALE GENOMIC DNA]</scope>
    <source>
        <strain evidence="19">SpSt-716</strain>
    </source>
</reference>
<accession>A0A7V4DHD6</accession>
<evidence type="ECO:0000256" key="1">
    <source>
        <dbReference type="ARBA" id="ARBA00007707"/>
    </source>
</evidence>
<proteinExistence type="inferred from homology"/>
<evidence type="ECO:0000256" key="10">
    <source>
        <dbReference type="ARBA" id="ARBA00022984"/>
    </source>
</evidence>
<dbReference type="GO" id="GO:0071555">
    <property type="term" value="P:cell wall organization"/>
    <property type="evidence" value="ECO:0007669"/>
    <property type="project" value="UniProtKB-KW"/>
</dbReference>